<evidence type="ECO:0000313" key="2">
    <source>
        <dbReference type="EMBL" id="RPA89861.1"/>
    </source>
</evidence>
<evidence type="ECO:0000256" key="1">
    <source>
        <dbReference type="SAM" id="MobiDB-lite"/>
    </source>
</evidence>
<name>A0A3N4IZY9_9PEZI</name>
<proteinExistence type="predicted"/>
<sequence length="52" mass="5690">MSHDVIIIRLKLYDFNLASTGGPRARTIVPYSPSDPHLPGCSPSYHPQRGGL</sequence>
<dbReference type="EMBL" id="ML120552">
    <property type="protein sequence ID" value="RPA89861.1"/>
    <property type="molecule type" value="Genomic_DNA"/>
</dbReference>
<accession>A0A3N4IZY9</accession>
<feature type="region of interest" description="Disordered" evidence="1">
    <location>
        <begin position="28"/>
        <end position="52"/>
    </location>
</feature>
<organism evidence="2 3">
    <name type="scientific">Choiromyces venosus 120613-1</name>
    <dbReference type="NCBI Taxonomy" id="1336337"/>
    <lineage>
        <taxon>Eukaryota</taxon>
        <taxon>Fungi</taxon>
        <taxon>Dikarya</taxon>
        <taxon>Ascomycota</taxon>
        <taxon>Pezizomycotina</taxon>
        <taxon>Pezizomycetes</taxon>
        <taxon>Pezizales</taxon>
        <taxon>Tuberaceae</taxon>
        <taxon>Choiromyces</taxon>
    </lineage>
</organism>
<protein>
    <submittedName>
        <fullName evidence="2">Uncharacterized protein</fullName>
    </submittedName>
</protein>
<keyword evidence="3" id="KW-1185">Reference proteome</keyword>
<reference evidence="2 3" key="1">
    <citation type="journal article" date="2018" name="Nat. Ecol. Evol.">
        <title>Pezizomycetes genomes reveal the molecular basis of ectomycorrhizal truffle lifestyle.</title>
        <authorList>
            <person name="Murat C."/>
            <person name="Payen T."/>
            <person name="Noel B."/>
            <person name="Kuo A."/>
            <person name="Morin E."/>
            <person name="Chen J."/>
            <person name="Kohler A."/>
            <person name="Krizsan K."/>
            <person name="Balestrini R."/>
            <person name="Da Silva C."/>
            <person name="Montanini B."/>
            <person name="Hainaut M."/>
            <person name="Levati E."/>
            <person name="Barry K.W."/>
            <person name="Belfiori B."/>
            <person name="Cichocki N."/>
            <person name="Clum A."/>
            <person name="Dockter R.B."/>
            <person name="Fauchery L."/>
            <person name="Guy J."/>
            <person name="Iotti M."/>
            <person name="Le Tacon F."/>
            <person name="Lindquist E.A."/>
            <person name="Lipzen A."/>
            <person name="Malagnac F."/>
            <person name="Mello A."/>
            <person name="Molinier V."/>
            <person name="Miyauchi S."/>
            <person name="Poulain J."/>
            <person name="Riccioni C."/>
            <person name="Rubini A."/>
            <person name="Sitrit Y."/>
            <person name="Splivallo R."/>
            <person name="Traeger S."/>
            <person name="Wang M."/>
            <person name="Zifcakova L."/>
            <person name="Wipf D."/>
            <person name="Zambonelli A."/>
            <person name="Paolocci F."/>
            <person name="Nowrousian M."/>
            <person name="Ottonello S."/>
            <person name="Baldrian P."/>
            <person name="Spatafora J.W."/>
            <person name="Henrissat B."/>
            <person name="Nagy L.G."/>
            <person name="Aury J.M."/>
            <person name="Wincker P."/>
            <person name="Grigoriev I.V."/>
            <person name="Bonfante P."/>
            <person name="Martin F.M."/>
        </authorList>
    </citation>
    <scope>NUCLEOTIDE SEQUENCE [LARGE SCALE GENOMIC DNA]</scope>
    <source>
        <strain evidence="2 3">120613-1</strain>
    </source>
</reference>
<dbReference type="AlphaFoldDB" id="A0A3N4IZY9"/>
<dbReference type="Proteomes" id="UP000276215">
    <property type="component" value="Unassembled WGS sequence"/>
</dbReference>
<gene>
    <name evidence="2" type="ORF">L873DRAFT_1822094</name>
</gene>
<evidence type="ECO:0000313" key="3">
    <source>
        <dbReference type="Proteomes" id="UP000276215"/>
    </source>
</evidence>